<proteinExistence type="predicted"/>
<dbReference type="Gene3D" id="1.25.40.10">
    <property type="entry name" value="Tetratricopeptide repeat domain"/>
    <property type="match status" value="2"/>
</dbReference>
<feature type="region of interest" description="Disordered" evidence="2">
    <location>
        <begin position="104"/>
        <end position="123"/>
    </location>
</feature>
<accession>A0A8K0A3Y5</accession>
<feature type="repeat" description="TPR" evidence="1">
    <location>
        <begin position="483"/>
        <end position="516"/>
    </location>
</feature>
<keyword evidence="1" id="KW-0802">TPR repeat</keyword>
<dbReference type="OrthoDB" id="10010291at2759"/>
<sequence>MLNVCKKLREADAKGRRYGLARAETGYLRALVDAVAYKDRLLEVELLKSLGDVNLEKGRLGKDVGKFNMALALYMAAVVRCQNKDQGEGIEHRYEYTERLLQGVSSKGSHGKEQPTEDKETTTPAKVAVKFKDMDKKRSAGGNTDSALVGYAQLMVEGIVSENNMLETEAIKSLGDVYLKRGTETRDTRNLTRATALYNTALARCHNVHGAVVIVHRLLHSAKIRQDITTMNMKRSRRTQRQQHVTGRKDNFSPFSAVPSSGVINDGMRRTHIAPEPQKDQNATRVDDDKLVSPVSLFGMQIITYEEQLQDGLKALQTGDLDKAEDSFAAALKSVHIKGQHKKEAEPLYKMGEVYLKRGIQSQDGGDFTKAAALCNAALMSRSIYGEDAEHTDIASSLHNLGNACFDLGNYAEAVSFHKQSLQMRQSIYGDDTEHPDIASSLLNLGNASKRNGDYRNAISYYEQSLQIRLLLYGKDTAHPDIANSLNNLGGAWSDLGDHRKVISYYEQSLQMNRSIYGEDTAHPEIAGSIHNLGAAWNDLGYHRKAVSYCEQSLQMSRIIFGEDGAHPHIATSLNHLGNAWRDLGDQRKAFSYYEQSLQMSRSIYGEDTAHPDIASTLHNLEEEDGDLDDVSNVKVYCAVLEGVWREDGGLAENHVINTTARVDVVMHYPGHGCRSGTWAGNEMWI</sequence>
<reference evidence="3" key="1">
    <citation type="submission" date="2022-01" db="EMBL/GenBank/DDBJ databases">
        <authorList>
            <person name="Braso-Vives M."/>
        </authorList>
    </citation>
    <scope>NUCLEOTIDE SEQUENCE</scope>
</reference>
<feature type="region of interest" description="Disordered" evidence="2">
    <location>
        <begin position="233"/>
        <end position="266"/>
    </location>
</feature>
<dbReference type="Pfam" id="PF13374">
    <property type="entry name" value="TPR_10"/>
    <property type="match status" value="1"/>
</dbReference>
<dbReference type="Proteomes" id="UP000838412">
    <property type="component" value="Chromosome 6"/>
</dbReference>
<dbReference type="Pfam" id="PF13424">
    <property type="entry name" value="TPR_12"/>
    <property type="match status" value="2"/>
</dbReference>
<dbReference type="InterPro" id="IPR019734">
    <property type="entry name" value="TPR_rpt"/>
</dbReference>
<dbReference type="AlphaFoldDB" id="A0A8K0A3Y5"/>
<evidence type="ECO:0000313" key="3">
    <source>
        <dbReference type="EMBL" id="CAH1267080.1"/>
    </source>
</evidence>
<feature type="repeat" description="TPR" evidence="1">
    <location>
        <begin position="395"/>
        <end position="428"/>
    </location>
</feature>
<dbReference type="SMART" id="SM00028">
    <property type="entry name" value="TPR"/>
    <property type="match status" value="8"/>
</dbReference>
<dbReference type="PANTHER" id="PTHR19959">
    <property type="entry name" value="KINESIN LIGHT CHAIN"/>
    <property type="match status" value="1"/>
</dbReference>
<gene>
    <name evidence="3" type="primary">KLC1</name>
    <name evidence="3" type="ORF">BLAG_LOCUS20555</name>
</gene>
<organism evidence="3 4">
    <name type="scientific">Branchiostoma lanceolatum</name>
    <name type="common">Common lancelet</name>
    <name type="synonym">Amphioxus lanceolatum</name>
    <dbReference type="NCBI Taxonomy" id="7740"/>
    <lineage>
        <taxon>Eukaryota</taxon>
        <taxon>Metazoa</taxon>
        <taxon>Chordata</taxon>
        <taxon>Cephalochordata</taxon>
        <taxon>Leptocardii</taxon>
        <taxon>Amphioxiformes</taxon>
        <taxon>Branchiostomatidae</taxon>
        <taxon>Branchiostoma</taxon>
    </lineage>
</organism>
<dbReference type="PROSITE" id="PS50005">
    <property type="entry name" value="TPR"/>
    <property type="match status" value="4"/>
</dbReference>
<dbReference type="InterPro" id="IPR011990">
    <property type="entry name" value="TPR-like_helical_dom_sf"/>
</dbReference>
<dbReference type="EMBL" id="OV696691">
    <property type="protein sequence ID" value="CAH1267080.1"/>
    <property type="molecule type" value="Genomic_DNA"/>
</dbReference>
<evidence type="ECO:0000313" key="4">
    <source>
        <dbReference type="Proteomes" id="UP000838412"/>
    </source>
</evidence>
<evidence type="ECO:0000256" key="1">
    <source>
        <dbReference type="PROSITE-ProRule" id="PRU00339"/>
    </source>
</evidence>
<dbReference type="SUPFAM" id="SSF48452">
    <property type="entry name" value="TPR-like"/>
    <property type="match status" value="2"/>
</dbReference>
<feature type="repeat" description="TPR" evidence="1">
    <location>
        <begin position="571"/>
        <end position="604"/>
    </location>
</feature>
<name>A0A8K0A3Y5_BRALA</name>
<protein>
    <submittedName>
        <fullName evidence="3">KLC1 protein</fullName>
    </submittedName>
</protein>
<keyword evidence="4" id="KW-1185">Reference proteome</keyword>
<feature type="compositionally biased region" description="Basic and acidic residues" evidence="2">
    <location>
        <begin position="110"/>
        <end position="121"/>
    </location>
</feature>
<evidence type="ECO:0000256" key="2">
    <source>
        <dbReference type="SAM" id="MobiDB-lite"/>
    </source>
</evidence>
<feature type="repeat" description="TPR" evidence="1">
    <location>
        <begin position="439"/>
        <end position="472"/>
    </location>
</feature>
<dbReference type="PANTHER" id="PTHR19959:SF119">
    <property type="entry name" value="FUNGAL LIPASE-LIKE DOMAIN-CONTAINING PROTEIN"/>
    <property type="match status" value="1"/>
</dbReference>